<dbReference type="GO" id="GO:0008252">
    <property type="term" value="F:nucleotidase activity"/>
    <property type="evidence" value="ECO:0007669"/>
    <property type="project" value="InterPro"/>
</dbReference>
<dbReference type="GO" id="GO:0046872">
    <property type="term" value="F:metal ion binding"/>
    <property type="evidence" value="ECO:0007669"/>
    <property type="project" value="UniProtKB-KW"/>
</dbReference>
<dbReference type="AlphaFoldDB" id="A0A2V3HS86"/>
<evidence type="ECO:0000256" key="1">
    <source>
        <dbReference type="ARBA" id="ARBA00011062"/>
    </source>
</evidence>
<gene>
    <name evidence="5" type="ORF">CXX69_01970</name>
</gene>
<dbReference type="Gene3D" id="3.40.1210.10">
    <property type="entry name" value="Survival protein SurE-like phosphatase/nucleotidase"/>
    <property type="match status" value="1"/>
</dbReference>
<evidence type="ECO:0000256" key="3">
    <source>
        <dbReference type="ARBA" id="ARBA00022801"/>
    </source>
</evidence>
<accession>A0A2V3HS86</accession>
<sequence length="310" mass="32928">MSRAALFLTNDDGIDSAGLHLLIEALHARGHPLVVLAPASEQSCSGMRLTLRHDLEFEEREDIANSLRTEGGPPLRIFSLDGSPCDCAIVALDGGLQVWAPEIKPAMCVSGINQGPNLSVDVLHSGTVSAARETSLYGLPSIAISLATYEHSEFSQTVEASLGIIEACLTVLPEEPVNLRRPEGSRRKPLSEGPMGARARSAFAHGDMFLNINGPESWNGELQTVSLGSRWYHNAIDMKDTKNIGVAFEVGAATIEDEDIPGTDCNAVNSGAVAITPLSSWPVNHPLGLSGELLSAATEQGVFGLPSWLE</sequence>
<evidence type="ECO:0000259" key="4">
    <source>
        <dbReference type="Pfam" id="PF01975"/>
    </source>
</evidence>
<organism evidence="5 6">
    <name type="scientific">Candidatus Thalassarchaeum betae</name>
    <dbReference type="NCBI Taxonomy" id="2599289"/>
    <lineage>
        <taxon>Archaea</taxon>
        <taxon>Methanobacteriati</taxon>
        <taxon>Thermoplasmatota</taxon>
        <taxon>Candidatus Poseidoniia</taxon>
        <taxon>Candidatus Poseidoniales</taxon>
        <taxon>Candidatus Thalassarchaeaceae</taxon>
        <taxon>Candidatus Thalassarchaeum</taxon>
    </lineage>
</organism>
<evidence type="ECO:0000256" key="2">
    <source>
        <dbReference type="ARBA" id="ARBA00022723"/>
    </source>
</evidence>
<dbReference type="PANTHER" id="PTHR30457:SF0">
    <property type="entry name" value="PHOSPHATASE, PUTATIVE (AFU_ORTHOLOGUE AFUA_4G01070)-RELATED"/>
    <property type="match status" value="1"/>
</dbReference>
<evidence type="ECO:0000313" key="6">
    <source>
        <dbReference type="Proteomes" id="UP000248161"/>
    </source>
</evidence>
<keyword evidence="3" id="KW-0378">Hydrolase</keyword>
<name>A0A2V3HS86_9ARCH</name>
<dbReference type="Pfam" id="PF01975">
    <property type="entry name" value="SurE"/>
    <property type="match status" value="1"/>
</dbReference>
<dbReference type="InterPro" id="IPR036523">
    <property type="entry name" value="SurE-like_sf"/>
</dbReference>
<comment type="similarity">
    <text evidence="1">Belongs to the SurE nucleotidase family.</text>
</comment>
<proteinExistence type="inferred from homology"/>
<evidence type="ECO:0000313" key="5">
    <source>
        <dbReference type="EMBL" id="PXF21895.1"/>
    </source>
</evidence>
<comment type="caution">
    <text evidence="5">The sequence shown here is derived from an EMBL/GenBank/DDBJ whole genome shotgun (WGS) entry which is preliminary data.</text>
</comment>
<feature type="domain" description="Survival protein SurE-like phosphatase/nucleotidase" evidence="4">
    <location>
        <begin position="7"/>
        <end position="226"/>
    </location>
</feature>
<dbReference type="SUPFAM" id="SSF64167">
    <property type="entry name" value="SurE-like"/>
    <property type="match status" value="1"/>
</dbReference>
<dbReference type="PANTHER" id="PTHR30457">
    <property type="entry name" value="5'-NUCLEOTIDASE SURE"/>
    <property type="match status" value="1"/>
</dbReference>
<dbReference type="InterPro" id="IPR030048">
    <property type="entry name" value="SurE"/>
</dbReference>
<dbReference type="InterPro" id="IPR002828">
    <property type="entry name" value="SurE-like_Pase/nucleotidase"/>
</dbReference>
<dbReference type="Proteomes" id="UP000248161">
    <property type="component" value="Unassembled WGS sequence"/>
</dbReference>
<dbReference type="EMBL" id="PSPG01000004">
    <property type="protein sequence ID" value="PXF21895.1"/>
    <property type="molecule type" value="Genomic_DNA"/>
</dbReference>
<keyword evidence="2" id="KW-0479">Metal-binding</keyword>
<reference evidence="5 6" key="1">
    <citation type="journal article" date="2015" name="Nat. Commun.">
        <title>Genomic and transcriptomic evidence for scavenging of diverse organic compounds by widespread deep-sea archaea.</title>
        <authorList>
            <person name="Li M."/>
            <person name="Baker B.J."/>
            <person name="Anantharaman K."/>
            <person name="Jain S."/>
            <person name="Breier J.A."/>
            <person name="Dick G.J."/>
        </authorList>
    </citation>
    <scope>NUCLEOTIDE SEQUENCE [LARGE SCALE GENOMIC DNA]</scope>
    <source>
        <strain evidence="5">Cayman_51_deep</strain>
    </source>
</reference>
<protein>
    <recommendedName>
        <fullName evidence="4">Survival protein SurE-like phosphatase/nucleotidase domain-containing protein</fullName>
    </recommendedName>
</protein>